<evidence type="ECO:0000256" key="2">
    <source>
        <dbReference type="SAM" id="MobiDB-lite"/>
    </source>
</evidence>
<evidence type="ECO:0000256" key="1">
    <source>
        <dbReference type="ARBA" id="ARBA00006479"/>
    </source>
</evidence>
<protein>
    <submittedName>
        <fullName evidence="3">Glucokinase</fullName>
    </submittedName>
</protein>
<gene>
    <name evidence="3" type="ORF">EV138_0822</name>
</gene>
<dbReference type="PROSITE" id="PS01125">
    <property type="entry name" value="ROK"/>
    <property type="match status" value="1"/>
</dbReference>
<dbReference type="RefSeq" id="WP_133977092.1">
    <property type="nucleotide sequence ID" value="NZ_SOCE01000001.1"/>
</dbReference>
<dbReference type="InterPro" id="IPR000600">
    <property type="entry name" value="ROK"/>
</dbReference>
<feature type="region of interest" description="Disordered" evidence="2">
    <location>
        <begin position="307"/>
        <end position="341"/>
    </location>
</feature>
<dbReference type="Pfam" id="PF00480">
    <property type="entry name" value="ROK"/>
    <property type="match status" value="1"/>
</dbReference>
<dbReference type="Gene3D" id="3.30.420.40">
    <property type="match status" value="2"/>
</dbReference>
<dbReference type="AlphaFoldDB" id="A0A4R7T618"/>
<keyword evidence="3" id="KW-0418">Kinase</keyword>
<dbReference type="InterPro" id="IPR049874">
    <property type="entry name" value="ROK_cs"/>
</dbReference>
<dbReference type="PANTHER" id="PTHR18964:SF169">
    <property type="entry name" value="N-ACETYLMANNOSAMINE KINASE"/>
    <property type="match status" value="1"/>
</dbReference>
<proteinExistence type="inferred from homology"/>
<dbReference type="Proteomes" id="UP000295151">
    <property type="component" value="Unassembled WGS sequence"/>
</dbReference>
<dbReference type="GO" id="GO:0016301">
    <property type="term" value="F:kinase activity"/>
    <property type="evidence" value="ECO:0007669"/>
    <property type="project" value="UniProtKB-KW"/>
</dbReference>
<keyword evidence="3" id="KW-0808">Transferase</keyword>
<comment type="similarity">
    <text evidence="1">Belongs to the ROK (NagC/XylR) family.</text>
</comment>
<comment type="caution">
    <text evidence="3">The sequence shown here is derived from an EMBL/GenBank/DDBJ whole genome shotgun (WGS) entry which is preliminary data.</text>
</comment>
<keyword evidence="4" id="KW-1185">Reference proteome</keyword>
<organism evidence="3 4">
    <name type="scientific">Kribbella voronezhensis</name>
    <dbReference type="NCBI Taxonomy" id="2512212"/>
    <lineage>
        <taxon>Bacteria</taxon>
        <taxon>Bacillati</taxon>
        <taxon>Actinomycetota</taxon>
        <taxon>Actinomycetes</taxon>
        <taxon>Propionibacteriales</taxon>
        <taxon>Kribbellaceae</taxon>
        <taxon>Kribbella</taxon>
    </lineage>
</organism>
<evidence type="ECO:0000313" key="3">
    <source>
        <dbReference type="EMBL" id="TDU87302.1"/>
    </source>
</evidence>
<dbReference type="InterPro" id="IPR043129">
    <property type="entry name" value="ATPase_NBD"/>
</dbReference>
<dbReference type="EMBL" id="SOCE01000001">
    <property type="protein sequence ID" value="TDU87302.1"/>
    <property type="molecule type" value="Genomic_DNA"/>
</dbReference>
<dbReference type="PANTHER" id="PTHR18964">
    <property type="entry name" value="ROK (REPRESSOR, ORF, KINASE) FAMILY"/>
    <property type="match status" value="1"/>
</dbReference>
<sequence length="341" mass="34467">MSDEAVTVLGIDIGGTKMAAAIVSADGRLVREDRIPTPAGDADQVFAALGELIDRIRDDATPAAVGIGSAGPLDQQYGLVSPVNIAGWRNFPLVDRVRDLVGGVPVRLGVDGHCFALGEFWTGAGRTVDNLLGIVVSTGVGAGLVLDGKPLLGQSGNAAHLGHMVVDLDGEACACGSFGCVETYASGPRMVARAKRRGWRSDEAVDAAVLSADAAAGDEIALAVFDDGAQALAAGIVATAVTVDLTTVVIGGGVAKAGPVLFDPVQRWVKRFAQLPFVAELTVVPAQLPNAGLIGAARLGRDALEPAGLATAGQSDRSPRPGAGSGNDPRLGQPTTVDASG</sequence>
<dbReference type="SUPFAM" id="SSF53067">
    <property type="entry name" value="Actin-like ATPase domain"/>
    <property type="match status" value="1"/>
</dbReference>
<name>A0A4R7T618_9ACTN</name>
<dbReference type="OrthoDB" id="9810372at2"/>
<accession>A0A4R7T618</accession>
<reference evidence="3 4" key="1">
    <citation type="submission" date="2019-03" db="EMBL/GenBank/DDBJ databases">
        <title>Genomic Encyclopedia of Type Strains, Phase III (KMG-III): the genomes of soil and plant-associated and newly described type strains.</title>
        <authorList>
            <person name="Whitman W."/>
        </authorList>
    </citation>
    <scope>NUCLEOTIDE SEQUENCE [LARGE SCALE GENOMIC DNA]</scope>
    <source>
        <strain evidence="3 4">VKM Ac-2575</strain>
    </source>
</reference>
<evidence type="ECO:0000313" key="4">
    <source>
        <dbReference type="Proteomes" id="UP000295151"/>
    </source>
</evidence>